<dbReference type="SMART" id="SM00594">
    <property type="entry name" value="UAS"/>
    <property type="match status" value="1"/>
</dbReference>
<dbReference type="Pfam" id="PF00789">
    <property type="entry name" value="UBX"/>
    <property type="match status" value="1"/>
</dbReference>
<dbReference type="Gene3D" id="1.10.8.10">
    <property type="entry name" value="DNA helicase RuvA subunit, C-terminal domain"/>
    <property type="match status" value="1"/>
</dbReference>
<dbReference type="Gene3D" id="3.40.30.10">
    <property type="entry name" value="Glutaredoxin"/>
    <property type="match status" value="1"/>
</dbReference>
<proteinExistence type="predicted"/>
<dbReference type="InterPro" id="IPR009060">
    <property type="entry name" value="UBA-like_sf"/>
</dbReference>
<dbReference type="CDD" id="cd02958">
    <property type="entry name" value="UAS"/>
    <property type="match status" value="1"/>
</dbReference>
<name>A0A6J0CF09_NEOLC</name>
<evidence type="ECO:0000313" key="3">
    <source>
        <dbReference type="Proteomes" id="UP000829291"/>
    </source>
</evidence>
<dbReference type="SUPFAM" id="SSF54236">
    <property type="entry name" value="Ubiquitin-like"/>
    <property type="match status" value="1"/>
</dbReference>
<sequence>MDRELIEKFIEVTGSSEAVARQYLVVADGNVETAISLMFEGGGAEAVADVDGQTEPPEPEIRPPILPTREVLVPTQPVCAFPRASNSVFDRFRDFAVETQRQEEEMARRVTGVKKMSPRKSKRLEDLFRPPYDIMFLGSFIEAREHAKLINRWLLVNVQNPLEFSCQILNRDLWPNEQIRDMVRDHFVLWQVISNTSDGQRFIDFYNVTDYPYLAVLDPRTGECVRTYDRFTVEHLVSGLGDMLSNHLSPETAPQVPSTATDDWLSCPAGSMVRRCDVPSESSGMTPESKKARGIRDTAVESANNERVDAGPSASNVILPRSGVSILGKRSRTEELSKTKKHEILHSLLQKKNGEPSNSEPNSTVVNSNDEPSLRLCLRLPNGGKETISMGASDTIKSFLGRMETMGYPPSEHTYLVPFPRTNIGALSQQTRLSETILFPSNTVFITKI</sequence>
<gene>
    <name evidence="4" type="primary">LOC107228126</name>
</gene>
<dbReference type="RefSeq" id="XP_015524985.2">
    <property type="nucleotide sequence ID" value="XM_015669499.2"/>
</dbReference>
<dbReference type="Pfam" id="PF14555">
    <property type="entry name" value="UBA_4"/>
    <property type="match status" value="1"/>
</dbReference>
<evidence type="ECO:0000313" key="4">
    <source>
        <dbReference type="RefSeq" id="XP_015524985.2"/>
    </source>
</evidence>
<dbReference type="PANTHER" id="PTHR23322">
    <property type="entry name" value="FAS-ASSOCIATED PROTEIN"/>
    <property type="match status" value="1"/>
</dbReference>
<dbReference type="GO" id="GO:0005634">
    <property type="term" value="C:nucleus"/>
    <property type="evidence" value="ECO:0007669"/>
    <property type="project" value="TreeGrafter"/>
</dbReference>
<dbReference type="Gene3D" id="3.10.20.90">
    <property type="entry name" value="Phosphatidylinositol 3-kinase Catalytic Subunit, Chain A, domain 1"/>
    <property type="match status" value="1"/>
</dbReference>
<dbReference type="SUPFAM" id="SSF52833">
    <property type="entry name" value="Thioredoxin-like"/>
    <property type="match status" value="1"/>
</dbReference>
<dbReference type="PANTHER" id="PTHR23322:SF6">
    <property type="entry name" value="UBX DOMAIN-CONTAINING PROTEIN 7"/>
    <property type="match status" value="1"/>
</dbReference>
<organism evidence="4">
    <name type="scientific">Neodiprion lecontei</name>
    <name type="common">Redheaded pine sawfly</name>
    <dbReference type="NCBI Taxonomy" id="441921"/>
    <lineage>
        <taxon>Eukaryota</taxon>
        <taxon>Metazoa</taxon>
        <taxon>Ecdysozoa</taxon>
        <taxon>Arthropoda</taxon>
        <taxon>Hexapoda</taxon>
        <taxon>Insecta</taxon>
        <taxon>Pterygota</taxon>
        <taxon>Neoptera</taxon>
        <taxon>Endopterygota</taxon>
        <taxon>Hymenoptera</taxon>
        <taxon>Tenthredinoidea</taxon>
        <taxon>Diprionidae</taxon>
        <taxon>Diprioninae</taxon>
        <taxon>Neodiprion</taxon>
    </lineage>
</organism>
<dbReference type="GO" id="GO:0043130">
    <property type="term" value="F:ubiquitin binding"/>
    <property type="evidence" value="ECO:0007669"/>
    <property type="project" value="TreeGrafter"/>
</dbReference>
<evidence type="ECO:0000256" key="1">
    <source>
        <dbReference type="SAM" id="MobiDB-lite"/>
    </source>
</evidence>
<dbReference type="OrthoDB" id="270602at2759"/>
<dbReference type="InterPro" id="IPR006577">
    <property type="entry name" value="UAS"/>
</dbReference>
<protein>
    <submittedName>
        <fullName evidence="4">UBX domain-containing protein 7 isoform X2</fullName>
    </submittedName>
</protein>
<dbReference type="Proteomes" id="UP000829291">
    <property type="component" value="Chromosome 5"/>
</dbReference>
<dbReference type="InterPro" id="IPR050730">
    <property type="entry name" value="UBX_domain-protein"/>
</dbReference>
<feature type="domain" description="UBX" evidence="2">
    <location>
        <begin position="369"/>
        <end position="446"/>
    </location>
</feature>
<dbReference type="Pfam" id="PF13899">
    <property type="entry name" value="Thioredoxin_7"/>
    <property type="match status" value="1"/>
</dbReference>
<feature type="region of interest" description="Disordered" evidence="1">
    <location>
        <begin position="275"/>
        <end position="295"/>
    </location>
</feature>
<feature type="region of interest" description="Disordered" evidence="1">
    <location>
        <begin position="349"/>
        <end position="371"/>
    </location>
</feature>
<dbReference type="PROSITE" id="PS50033">
    <property type="entry name" value="UBX"/>
    <property type="match status" value="1"/>
</dbReference>
<dbReference type="InterPro" id="IPR001012">
    <property type="entry name" value="UBX_dom"/>
</dbReference>
<dbReference type="GeneID" id="107228126"/>
<feature type="compositionally biased region" description="Polar residues" evidence="1">
    <location>
        <begin position="355"/>
        <end position="371"/>
    </location>
</feature>
<evidence type="ECO:0000259" key="2">
    <source>
        <dbReference type="PROSITE" id="PS50033"/>
    </source>
</evidence>
<dbReference type="GO" id="GO:0043161">
    <property type="term" value="P:proteasome-mediated ubiquitin-dependent protein catabolic process"/>
    <property type="evidence" value="ECO:0007669"/>
    <property type="project" value="TreeGrafter"/>
</dbReference>
<dbReference type="InterPro" id="IPR036249">
    <property type="entry name" value="Thioredoxin-like_sf"/>
</dbReference>
<dbReference type="InterPro" id="IPR029071">
    <property type="entry name" value="Ubiquitin-like_domsf"/>
</dbReference>
<dbReference type="SUPFAM" id="SSF46934">
    <property type="entry name" value="UBA-like"/>
    <property type="match status" value="1"/>
</dbReference>
<dbReference type="AlphaFoldDB" id="A0A6J0CF09"/>
<keyword evidence="3" id="KW-1185">Reference proteome</keyword>
<reference evidence="4" key="1">
    <citation type="submission" date="2025-08" db="UniProtKB">
        <authorList>
            <consortium name="RefSeq"/>
        </authorList>
    </citation>
    <scope>IDENTIFICATION</scope>
    <source>
        <tissue evidence="4">Thorax and Abdomen</tissue>
    </source>
</reference>
<accession>A0A6J0CF09</accession>